<reference evidence="14 15" key="1">
    <citation type="submission" date="2021-05" db="EMBL/GenBank/DDBJ databases">
        <title>Petroleum and Energy Research Collection (APPE): ex situ preservation of microbial diversity associated with the oil industry and exploitation of its biotechnological potential.</title>
        <authorList>
            <person name="Paixao C.T.M."/>
            <person name="Gomes M.B."/>
            <person name="Oliveira V.M."/>
        </authorList>
    </citation>
    <scope>NUCLEOTIDE SEQUENCE [LARGE SCALE GENOMIC DNA]</scope>
    <source>
        <strain evidence="14 15">LIT2</strain>
    </source>
</reference>
<evidence type="ECO:0000256" key="10">
    <source>
        <dbReference type="ARBA" id="ARBA00022989"/>
    </source>
</evidence>
<keyword evidence="11 12" id="KW-0472">Membrane</keyword>
<dbReference type="InterPro" id="IPR052075">
    <property type="entry name" value="Heme_exporter_D"/>
</dbReference>
<dbReference type="EMBL" id="JAGXFD010000001">
    <property type="protein sequence ID" value="MBZ9566410.1"/>
    <property type="molecule type" value="Genomic_DNA"/>
</dbReference>
<evidence type="ECO:0000313" key="15">
    <source>
        <dbReference type="Proteomes" id="UP001319883"/>
    </source>
</evidence>
<sequence>MAFESLNAFLNMGGYAPYVWPAWGVTLAVLVGGGLQAVAEHRRRLRELRRRQRRAAADAAPREAAPRKAVPRGSHDARA</sequence>
<keyword evidence="8 12" id="KW-0812">Transmembrane</keyword>
<comment type="similarity">
    <text evidence="3 12">Belongs to the CcmD/CycX/HelD family.</text>
</comment>
<evidence type="ECO:0000256" key="4">
    <source>
        <dbReference type="ARBA" id="ARBA00016461"/>
    </source>
</evidence>
<organism evidence="14 15">
    <name type="scientific">Modicisalibacter tunisiensis</name>
    <dbReference type="NCBI Taxonomy" id="390637"/>
    <lineage>
        <taxon>Bacteria</taxon>
        <taxon>Pseudomonadati</taxon>
        <taxon>Pseudomonadota</taxon>
        <taxon>Gammaproteobacteria</taxon>
        <taxon>Oceanospirillales</taxon>
        <taxon>Halomonadaceae</taxon>
        <taxon>Modicisalibacter</taxon>
    </lineage>
</organism>
<evidence type="ECO:0000256" key="11">
    <source>
        <dbReference type="ARBA" id="ARBA00023136"/>
    </source>
</evidence>
<evidence type="ECO:0000256" key="3">
    <source>
        <dbReference type="ARBA" id="ARBA00008741"/>
    </source>
</evidence>
<evidence type="ECO:0000256" key="7">
    <source>
        <dbReference type="ARBA" id="ARBA00022519"/>
    </source>
</evidence>
<keyword evidence="5 12" id="KW-0813">Transport</keyword>
<evidence type="ECO:0000256" key="8">
    <source>
        <dbReference type="ARBA" id="ARBA00022692"/>
    </source>
</evidence>
<keyword evidence="6 12" id="KW-1003">Cell membrane</keyword>
<dbReference type="Proteomes" id="UP001319883">
    <property type="component" value="Unassembled WGS sequence"/>
</dbReference>
<evidence type="ECO:0000256" key="2">
    <source>
        <dbReference type="ARBA" id="ARBA00004377"/>
    </source>
</evidence>
<name>A0ABS7WUX4_9GAMM</name>
<comment type="subcellular location">
    <subcellularLocation>
        <location evidence="2 12">Cell inner membrane</location>
        <topology evidence="2 12">Single-pass membrane protein</topology>
    </subcellularLocation>
</comment>
<keyword evidence="9 12" id="KW-0201">Cytochrome c-type biogenesis</keyword>
<dbReference type="NCBIfam" id="TIGR03141">
    <property type="entry name" value="cytochro_ccmD"/>
    <property type="match status" value="1"/>
</dbReference>
<comment type="function">
    <text evidence="1 12">Required for the export of heme to the periplasm for the biogenesis of c-type cytochromes.</text>
</comment>
<evidence type="ECO:0000256" key="1">
    <source>
        <dbReference type="ARBA" id="ARBA00002442"/>
    </source>
</evidence>
<evidence type="ECO:0000256" key="9">
    <source>
        <dbReference type="ARBA" id="ARBA00022748"/>
    </source>
</evidence>
<evidence type="ECO:0000256" key="5">
    <source>
        <dbReference type="ARBA" id="ARBA00022448"/>
    </source>
</evidence>
<keyword evidence="7 12" id="KW-0997">Cell inner membrane</keyword>
<dbReference type="InterPro" id="IPR007078">
    <property type="entry name" value="Haem_export_protD_CcmD"/>
</dbReference>
<evidence type="ECO:0000313" key="14">
    <source>
        <dbReference type="EMBL" id="MBZ9566410.1"/>
    </source>
</evidence>
<dbReference type="Pfam" id="PF04995">
    <property type="entry name" value="CcmD"/>
    <property type="match status" value="1"/>
</dbReference>
<gene>
    <name evidence="14" type="primary">ccmD</name>
    <name evidence="14" type="ORF">KGQ91_01705</name>
</gene>
<feature type="region of interest" description="Disordered" evidence="13">
    <location>
        <begin position="49"/>
        <end position="79"/>
    </location>
</feature>
<evidence type="ECO:0000256" key="6">
    <source>
        <dbReference type="ARBA" id="ARBA00022475"/>
    </source>
</evidence>
<proteinExistence type="inferred from homology"/>
<keyword evidence="15" id="KW-1185">Reference proteome</keyword>
<dbReference type="PANTHER" id="PTHR37531:SF1">
    <property type="entry name" value="HEME EXPORTER PROTEIN D"/>
    <property type="match status" value="1"/>
</dbReference>
<evidence type="ECO:0000256" key="13">
    <source>
        <dbReference type="SAM" id="MobiDB-lite"/>
    </source>
</evidence>
<comment type="caution">
    <text evidence="14">The sequence shown here is derived from an EMBL/GenBank/DDBJ whole genome shotgun (WGS) entry which is preliminary data.</text>
</comment>
<protein>
    <recommendedName>
        <fullName evidence="4 12">Heme exporter protein D</fullName>
    </recommendedName>
</protein>
<dbReference type="PANTHER" id="PTHR37531">
    <property type="entry name" value="HEME EXPORTER PROTEIN D"/>
    <property type="match status" value="1"/>
</dbReference>
<keyword evidence="10 12" id="KW-1133">Transmembrane helix</keyword>
<evidence type="ECO:0000256" key="12">
    <source>
        <dbReference type="RuleBase" id="RU363101"/>
    </source>
</evidence>
<feature type="transmembrane region" description="Helical" evidence="12">
    <location>
        <begin position="20"/>
        <end position="39"/>
    </location>
</feature>
<accession>A0ABS7WUX4</accession>